<protein>
    <recommendedName>
        <fullName evidence="3">FAF domain-containing protein</fullName>
    </recommendedName>
</protein>
<dbReference type="PANTHER" id="PTHR33155:SF75">
    <property type="entry name" value="OS02G0750800 PROTEIN"/>
    <property type="match status" value="1"/>
</dbReference>
<evidence type="ECO:0000256" key="1">
    <source>
        <dbReference type="ARBA" id="ARBA00008690"/>
    </source>
</evidence>
<dbReference type="AlphaFoldDB" id="A0ABD1GVA7"/>
<dbReference type="Proteomes" id="UP001567538">
    <property type="component" value="Unassembled WGS sequence"/>
</dbReference>
<gene>
    <name evidence="4" type="ORF">AAHA92_23572</name>
</gene>
<sequence>MQHNQEIGDYLGVESCTDFTPDVAPIPSTGGSNRPRRTRRSDAAEYPPPIPLLARPDNQPSHVPWVMRKHRTSDGRLVITEERAPRREHFQAHRSGGRLVLSLVPADEEEGGEEKIGFPGNAAASGEEIEARDKRIGSPPEAEVYIGVEPCGGFGVAMAGFMPPVHT</sequence>
<reference evidence="4 5" key="1">
    <citation type="submission" date="2024-06" db="EMBL/GenBank/DDBJ databases">
        <title>A chromosome level genome sequence of Diviner's sage (Salvia divinorum).</title>
        <authorList>
            <person name="Ford S.A."/>
            <person name="Ro D.-K."/>
            <person name="Ness R.W."/>
            <person name="Phillips M.A."/>
        </authorList>
    </citation>
    <scope>NUCLEOTIDE SEQUENCE [LARGE SCALE GENOMIC DNA]</scope>
    <source>
        <strain evidence="4">SAF-2024a</strain>
        <tissue evidence="4">Leaf</tissue>
    </source>
</reference>
<dbReference type="PANTHER" id="PTHR33155">
    <property type="entry name" value="FANTASTIC FOUR-LIKE PROTEIN (DUF3049)"/>
    <property type="match status" value="1"/>
</dbReference>
<comment type="caution">
    <text evidence="4">The sequence shown here is derived from an EMBL/GenBank/DDBJ whole genome shotgun (WGS) entry which is preliminary data.</text>
</comment>
<feature type="domain" description="FAF" evidence="3">
    <location>
        <begin position="45"/>
        <end position="103"/>
    </location>
</feature>
<accession>A0ABD1GVA7</accession>
<dbReference type="InterPro" id="IPR021410">
    <property type="entry name" value="FAF"/>
</dbReference>
<keyword evidence="5" id="KW-1185">Reference proteome</keyword>
<feature type="region of interest" description="Disordered" evidence="2">
    <location>
        <begin position="108"/>
        <end position="137"/>
    </location>
</feature>
<dbReference type="EMBL" id="JBEAFC010000008">
    <property type="protein sequence ID" value="KAL1547053.1"/>
    <property type="molecule type" value="Genomic_DNA"/>
</dbReference>
<evidence type="ECO:0000313" key="4">
    <source>
        <dbReference type="EMBL" id="KAL1547053.1"/>
    </source>
</evidence>
<dbReference type="InterPro" id="IPR046431">
    <property type="entry name" value="FAF_dom"/>
</dbReference>
<comment type="similarity">
    <text evidence="1">Belongs to the fantastic four family.</text>
</comment>
<evidence type="ECO:0000259" key="3">
    <source>
        <dbReference type="Pfam" id="PF11250"/>
    </source>
</evidence>
<organism evidence="4 5">
    <name type="scientific">Salvia divinorum</name>
    <name type="common">Maria pastora</name>
    <name type="synonym">Diviner's sage</name>
    <dbReference type="NCBI Taxonomy" id="28513"/>
    <lineage>
        <taxon>Eukaryota</taxon>
        <taxon>Viridiplantae</taxon>
        <taxon>Streptophyta</taxon>
        <taxon>Embryophyta</taxon>
        <taxon>Tracheophyta</taxon>
        <taxon>Spermatophyta</taxon>
        <taxon>Magnoliopsida</taxon>
        <taxon>eudicotyledons</taxon>
        <taxon>Gunneridae</taxon>
        <taxon>Pentapetalae</taxon>
        <taxon>asterids</taxon>
        <taxon>lamiids</taxon>
        <taxon>Lamiales</taxon>
        <taxon>Lamiaceae</taxon>
        <taxon>Nepetoideae</taxon>
        <taxon>Mentheae</taxon>
        <taxon>Salviinae</taxon>
        <taxon>Salvia</taxon>
        <taxon>Salvia subgen. Calosphace</taxon>
    </lineage>
</organism>
<feature type="region of interest" description="Disordered" evidence="2">
    <location>
        <begin position="1"/>
        <end position="62"/>
    </location>
</feature>
<evidence type="ECO:0000256" key="2">
    <source>
        <dbReference type="SAM" id="MobiDB-lite"/>
    </source>
</evidence>
<proteinExistence type="inferred from homology"/>
<evidence type="ECO:0000313" key="5">
    <source>
        <dbReference type="Proteomes" id="UP001567538"/>
    </source>
</evidence>
<dbReference type="Pfam" id="PF11250">
    <property type="entry name" value="FAF"/>
    <property type="match status" value="1"/>
</dbReference>
<name>A0ABD1GVA7_SALDI</name>